<gene>
    <name evidence="5" type="ORF">O9G_000326</name>
</gene>
<protein>
    <recommendedName>
        <fullName evidence="4">F-box domain-containing protein</fullName>
    </recommendedName>
</protein>
<dbReference type="Pfam" id="PF00646">
    <property type="entry name" value="F-box"/>
    <property type="match status" value="1"/>
</dbReference>
<dbReference type="PANTHER" id="PTHR22904:SF523">
    <property type="entry name" value="STRESS-INDUCED-PHOSPHOPROTEIN 1"/>
    <property type="match status" value="1"/>
</dbReference>
<keyword evidence="1" id="KW-0677">Repeat</keyword>
<organism evidence="5 6">
    <name type="scientific">Rozella allomycis (strain CSF55)</name>
    <dbReference type="NCBI Taxonomy" id="988480"/>
    <lineage>
        <taxon>Eukaryota</taxon>
        <taxon>Fungi</taxon>
        <taxon>Fungi incertae sedis</taxon>
        <taxon>Cryptomycota</taxon>
        <taxon>Cryptomycota incertae sedis</taxon>
        <taxon>Rozella</taxon>
    </lineage>
</organism>
<dbReference type="CDD" id="cd09917">
    <property type="entry name" value="F-box_SF"/>
    <property type="match status" value="1"/>
</dbReference>
<dbReference type="OrthoDB" id="2218971at2759"/>
<dbReference type="GO" id="GO:0051879">
    <property type="term" value="F:Hsp90 protein binding"/>
    <property type="evidence" value="ECO:0007669"/>
    <property type="project" value="TreeGrafter"/>
</dbReference>
<evidence type="ECO:0000259" key="4">
    <source>
        <dbReference type="Pfam" id="PF00646"/>
    </source>
</evidence>
<evidence type="ECO:0000313" key="5">
    <source>
        <dbReference type="EMBL" id="EPZ31847.1"/>
    </source>
</evidence>
<evidence type="ECO:0000256" key="1">
    <source>
        <dbReference type="ARBA" id="ARBA00022737"/>
    </source>
</evidence>
<dbReference type="PANTHER" id="PTHR22904">
    <property type="entry name" value="TPR REPEAT CONTAINING PROTEIN"/>
    <property type="match status" value="1"/>
</dbReference>
<dbReference type="Gene3D" id="1.20.1280.50">
    <property type="match status" value="1"/>
</dbReference>
<dbReference type="PROSITE" id="PS50005">
    <property type="entry name" value="TPR"/>
    <property type="match status" value="1"/>
</dbReference>
<dbReference type="SUPFAM" id="SSF81383">
    <property type="entry name" value="F-box domain"/>
    <property type="match status" value="1"/>
</dbReference>
<dbReference type="InterPro" id="IPR036047">
    <property type="entry name" value="F-box-like_dom_sf"/>
</dbReference>
<reference evidence="5 6" key="1">
    <citation type="journal article" date="2013" name="Curr. Biol.">
        <title>Shared signatures of parasitism and phylogenomics unite Cryptomycota and microsporidia.</title>
        <authorList>
            <person name="James T.Y."/>
            <person name="Pelin A."/>
            <person name="Bonen L."/>
            <person name="Ahrendt S."/>
            <person name="Sain D."/>
            <person name="Corradi N."/>
            <person name="Stajich J.E."/>
        </authorList>
    </citation>
    <scope>NUCLEOTIDE SEQUENCE [LARGE SCALE GENOMIC DNA]</scope>
    <source>
        <strain evidence="5 6">CSF55</strain>
    </source>
</reference>
<dbReference type="Proteomes" id="UP000030755">
    <property type="component" value="Unassembled WGS sequence"/>
</dbReference>
<evidence type="ECO:0000313" key="6">
    <source>
        <dbReference type="Proteomes" id="UP000030755"/>
    </source>
</evidence>
<keyword evidence="6" id="KW-1185">Reference proteome</keyword>
<dbReference type="Gene3D" id="1.25.40.10">
    <property type="entry name" value="Tetratricopeptide repeat domain"/>
    <property type="match status" value="1"/>
</dbReference>
<dbReference type="STRING" id="988480.A0A075ATH9"/>
<sequence length="303" mass="35744">MAKLCEANNGKTFSTAEMMKAKKGYDDQNREIEAYERMREENYNGKNSTDLIEKIGQIQECAPSSFDIPKFQTQEETLKAARLSKATMNGEHWKEYYESGKKFFQLQDYENALQEFTKAIQLKKNHILYDCRAEVFERLKDYEAAKADALNTIKYNSSIARGYIRLTRLNIKSKKYNEAVKYATLGLKAELLNENDKYHLLKLLDVLNEKLVTNQIKKNTYDILQYFPKEVIDEILKYLPQHSFQWLAMMNKSWNDFCSREGFIYQQVIVKSKKHDWPKRIAKMFKRWPTKESNIIGIARCQP</sequence>
<evidence type="ECO:0000256" key="2">
    <source>
        <dbReference type="ARBA" id="ARBA00022803"/>
    </source>
</evidence>
<dbReference type="InterPro" id="IPR001810">
    <property type="entry name" value="F-box_dom"/>
</dbReference>
<dbReference type="EMBL" id="KE561209">
    <property type="protein sequence ID" value="EPZ31847.1"/>
    <property type="molecule type" value="Genomic_DNA"/>
</dbReference>
<dbReference type="HOGENOM" id="CLU_918765_0_0_1"/>
<feature type="repeat" description="TPR" evidence="3">
    <location>
        <begin position="93"/>
        <end position="126"/>
    </location>
</feature>
<dbReference type="AlphaFoldDB" id="A0A075ATH9"/>
<dbReference type="InterPro" id="IPR019734">
    <property type="entry name" value="TPR_rpt"/>
</dbReference>
<dbReference type="SMART" id="SM00028">
    <property type="entry name" value="TPR"/>
    <property type="match status" value="2"/>
</dbReference>
<proteinExistence type="predicted"/>
<dbReference type="InterPro" id="IPR011990">
    <property type="entry name" value="TPR-like_helical_dom_sf"/>
</dbReference>
<evidence type="ECO:0000256" key="3">
    <source>
        <dbReference type="PROSITE-ProRule" id="PRU00339"/>
    </source>
</evidence>
<keyword evidence="2 3" id="KW-0802">TPR repeat</keyword>
<dbReference type="SUPFAM" id="SSF48452">
    <property type="entry name" value="TPR-like"/>
    <property type="match status" value="1"/>
</dbReference>
<accession>A0A075ATH9</accession>
<name>A0A075ATH9_ROZAC</name>
<feature type="domain" description="F-box" evidence="4">
    <location>
        <begin position="227"/>
        <end position="262"/>
    </location>
</feature>